<accession>A0A388K6Y0</accession>
<dbReference type="Gene3D" id="2.60.120.430">
    <property type="entry name" value="Galactose-binding lectin"/>
    <property type="match status" value="1"/>
</dbReference>
<dbReference type="Proteomes" id="UP000265515">
    <property type="component" value="Unassembled WGS sequence"/>
</dbReference>
<evidence type="ECO:0008006" key="4">
    <source>
        <dbReference type="Google" id="ProtNLM"/>
    </source>
</evidence>
<sequence length="486" mass="53217">MGGERSLRHQHMMGGRSGLRLAIISGVFRREVAGIATLRKSSPPPFLLVFQLMAFIGIATFLSFGVERGLGQQMVPSALGRSHIRINCGGLPTNDSLGPWEDDAPLIISGDSTSQGFPEINSSNPLASYRQFGNRGGQYHVTVNASAYYRVQLLFLFRKNETMAQEKIVQVSIQGHEGESIPRWLGAPGFNLTVFDLGMFDGNLKLYVSEYVFFCDSTNLSIALGPAEPAGIVLPRVSVIYIWELADGASVLQNQMMGKDVMLMTWCRQNCGGQWIRDSEGHLWEGDSGAPVENSTVSLTSPQSFAVQTNDTLIDTQYPWVPPDVWATARISAPRTYIDYSVNLDQAERYFLALYVAPMPDQGVPVQSQLLLISTFRSSTQQISRTVNVREMVLRPIPRVDTKLELEIRLGGKNPSDHAWISGLEVIRVIPMKGLTLEAEVQALGEIMNYTGGVLEPADPCIPPSANVFNITCGSTSGGVFTPIGL</sequence>
<dbReference type="EMBL" id="BFEA01000064">
    <property type="protein sequence ID" value="GBG65703.1"/>
    <property type="molecule type" value="Genomic_DNA"/>
</dbReference>
<evidence type="ECO:0000313" key="3">
    <source>
        <dbReference type="Proteomes" id="UP000265515"/>
    </source>
</evidence>
<reference evidence="2 3" key="1">
    <citation type="journal article" date="2018" name="Cell">
        <title>The Chara Genome: Secondary Complexity and Implications for Plant Terrestrialization.</title>
        <authorList>
            <person name="Nishiyama T."/>
            <person name="Sakayama H."/>
            <person name="Vries J.D."/>
            <person name="Buschmann H."/>
            <person name="Saint-Marcoux D."/>
            <person name="Ullrich K.K."/>
            <person name="Haas F.B."/>
            <person name="Vanderstraeten L."/>
            <person name="Becker D."/>
            <person name="Lang D."/>
            <person name="Vosolsobe S."/>
            <person name="Rombauts S."/>
            <person name="Wilhelmsson P.K.I."/>
            <person name="Janitza P."/>
            <person name="Kern R."/>
            <person name="Heyl A."/>
            <person name="Rumpler F."/>
            <person name="Villalobos L.I.A.C."/>
            <person name="Clay J.M."/>
            <person name="Skokan R."/>
            <person name="Toyoda A."/>
            <person name="Suzuki Y."/>
            <person name="Kagoshima H."/>
            <person name="Schijlen E."/>
            <person name="Tajeshwar N."/>
            <person name="Catarino B."/>
            <person name="Hetherington A.J."/>
            <person name="Saltykova A."/>
            <person name="Bonnot C."/>
            <person name="Breuninger H."/>
            <person name="Symeonidi A."/>
            <person name="Radhakrishnan G.V."/>
            <person name="Van Nieuwerburgh F."/>
            <person name="Deforce D."/>
            <person name="Chang C."/>
            <person name="Karol K.G."/>
            <person name="Hedrich R."/>
            <person name="Ulvskov P."/>
            <person name="Glockner G."/>
            <person name="Delwiche C.F."/>
            <person name="Petrasek J."/>
            <person name="Van de Peer Y."/>
            <person name="Friml J."/>
            <person name="Beilby M."/>
            <person name="Dolan L."/>
            <person name="Kohara Y."/>
            <person name="Sugano S."/>
            <person name="Fujiyama A."/>
            <person name="Delaux P.-M."/>
            <person name="Quint M."/>
            <person name="TheiBen G."/>
            <person name="Hagemann M."/>
            <person name="Harholt J."/>
            <person name="Dunand C."/>
            <person name="Zachgo S."/>
            <person name="Langdale J."/>
            <person name="Maumus F."/>
            <person name="Straeten D.V.D."/>
            <person name="Gould S.B."/>
            <person name="Rensing S.A."/>
        </authorList>
    </citation>
    <scope>NUCLEOTIDE SEQUENCE [LARGE SCALE GENOMIC DNA]</scope>
    <source>
        <strain evidence="2 3">S276</strain>
    </source>
</reference>
<proteinExistence type="predicted"/>
<dbReference type="AlphaFoldDB" id="A0A388K6Y0"/>
<feature type="transmembrane region" description="Helical" evidence="1">
    <location>
        <begin position="46"/>
        <end position="66"/>
    </location>
</feature>
<name>A0A388K6Y0_CHABU</name>
<dbReference type="Gramene" id="GBG65703">
    <property type="protein sequence ID" value="GBG65703"/>
    <property type="gene ID" value="CBR_g52003"/>
</dbReference>
<gene>
    <name evidence="2" type="ORF">CBR_g52003</name>
</gene>
<comment type="caution">
    <text evidence="2">The sequence shown here is derived from an EMBL/GenBank/DDBJ whole genome shotgun (WGS) entry which is preliminary data.</text>
</comment>
<protein>
    <recommendedName>
        <fullName evidence="4">Malectin-like domain-containing protein</fullName>
    </recommendedName>
</protein>
<evidence type="ECO:0000313" key="2">
    <source>
        <dbReference type="EMBL" id="GBG65703.1"/>
    </source>
</evidence>
<keyword evidence="3" id="KW-1185">Reference proteome</keyword>
<evidence type="ECO:0000256" key="1">
    <source>
        <dbReference type="SAM" id="Phobius"/>
    </source>
</evidence>
<keyword evidence="1" id="KW-0472">Membrane</keyword>
<organism evidence="2 3">
    <name type="scientific">Chara braunii</name>
    <name type="common">Braun's stonewort</name>
    <dbReference type="NCBI Taxonomy" id="69332"/>
    <lineage>
        <taxon>Eukaryota</taxon>
        <taxon>Viridiplantae</taxon>
        <taxon>Streptophyta</taxon>
        <taxon>Charophyceae</taxon>
        <taxon>Charales</taxon>
        <taxon>Characeae</taxon>
        <taxon>Chara</taxon>
    </lineage>
</organism>
<keyword evidence="1" id="KW-0812">Transmembrane</keyword>
<keyword evidence="1" id="KW-1133">Transmembrane helix</keyword>